<evidence type="ECO:0000313" key="2">
    <source>
        <dbReference type="Proteomes" id="UP000288716"/>
    </source>
</evidence>
<reference evidence="1 2" key="1">
    <citation type="journal article" date="2018" name="Gigascience">
        <title>Genomes of trombidid mites reveal novel predicted allergens and laterally-transferred genes associated with secondary metabolism.</title>
        <authorList>
            <person name="Dong X."/>
            <person name="Chaisiri K."/>
            <person name="Xia D."/>
            <person name="Armstrong S.D."/>
            <person name="Fang Y."/>
            <person name="Donnelly M.J."/>
            <person name="Kadowaki T."/>
            <person name="McGarry J.W."/>
            <person name="Darby A.C."/>
            <person name="Makepeace B.L."/>
        </authorList>
    </citation>
    <scope>NUCLEOTIDE SEQUENCE [LARGE SCALE GENOMIC DNA]</scope>
    <source>
        <strain evidence="1">UoL-UT</strain>
    </source>
</reference>
<dbReference type="Proteomes" id="UP000288716">
    <property type="component" value="Unassembled WGS sequence"/>
</dbReference>
<gene>
    <name evidence="1" type="ORF">B4U80_12583</name>
</gene>
<dbReference type="EMBL" id="NCKV01000503">
    <property type="protein sequence ID" value="RWS30438.1"/>
    <property type="molecule type" value="Genomic_DNA"/>
</dbReference>
<keyword evidence="1" id="KW-0687">Ribonucleoprotein</keyword>
<accession>A0A443SSD5</accession>
<dbReference type="Gene3D" id="3.40.50.790">
    <property type="match status" value="1"/>
</dbReference>
<dbReference type="CDD" id="cd00403">
    <property type="entry name" value="Ribosomal_L1"/>
    <property type="match status" value="1"/>
</dbReference>
<sequence length="375" mass="43520">MDSYLDDNCVKEAVSVFKKFIEKSSQNNSNKRKDVLIPTSSQHLLLQINWKKIPPNNTTYDCAIGPLPYHWFDKSDSDVCLIVRDLQPKVFKKDRDMDLNETREHYKEKLIAAGFDDDFVTQRLNIIPMRELITEYKEYEAKAKLCRAYDVFLAEHTLMNNKNKTLRSFLGYKFYVEKKKMPISVRIGKLEGEELKNEIRNALTKTHLVITGLGHLCSLKVGLMSQPVNELSANLAMVLQTLKQLYGDHIAMLKLKTPLSAAIPIYADLRPKNDVDRKDFPRSKSGLEPIRDEFPLFRNTDVVISGAGNVRLKRKMGQLDRDSDPDEEFLDGLEKRWIRITNPRRKKKRVITFKRFFRRRIAPNSKTKANKKVNA</sequence>
<protein>
    <submittedName>
        <fullName evidence="1">Ribosomal protein L1p/L10e-like protein</fullName>
    </submittedName>
</protein>
<keyword evidence="1" id="KW-0689">Ribosomal protein</keyword>
<dbReference type="VEuPathDB" id="VectorBase:LDEU001602"/>
<evidence type="ECO:0000313" key="1">
    <source>
        <dbReference type="EMBL" id="RWS30438.1"/>
    </source>
</evidence>
<dbReference type="STRING" id="299467.A0A443SSD5"/>
<dbReference type="InterPro" id="IPR028364">
    <property type="entry name" value="Ribosomal_uL1/biogenesis"/>
</dbReference>
<name>A0A443SSD5_9ACAR</name>
<dbReference type="InterPro" id="IPR016095">
    <property type="entry name" value="Ribosomal_uL1_3-a/b-sand"/>
</dbReference>
<dbReference type="GO" id="GO:0005840">
    <property type="term" value="C:ribosome"/>
    <property type="evidence" value="ECO:0007669"/>
    <property type="project" value="UniProtKB-KW"/>
</dbReference>
<dbReference type="InterPro" id="IPR023674">
    <property type="entry name" value="Ribosomal_uL1-like"/>
</dbReference>
<dbReference type="AlphaFoldDB" id="A0A443SSD5"/>
<dbReference type="SUPFAM" id="SSF56808">
    <property type="entry name" value="Ribosomal protein L1"/>
    <property type="match status" value="1"/>
</dbReference>
<keyword evidence="2" id="KW-1185">Reference proteome</keyword>
<dbReference type="OrthoDB" id="10251727at2759"/>
<comment type="caution">
    <text evidence="1">The sequence shown here is derived from an EMBL/GenBank/DDBJ whole genome shotgun (WGS) entry which is preliminary data.</text>
</comment>
<organism evidence="1 2">
    <name type="scientific">Leptotrombidium deliense</name>
    <dbReference type="NCBI Taxonomy" id="299467"/>
    <lineage>
        <taxon>Eukaryota</taxon>
        <taxon>Metazoa</taxon>
        <taxon>Ecdysozoa</taxon>
        <taxon>Arthropoda</taxon>
        <taxon>Chelicerata</taxon>
        <taxon>Arachnida</taxon>
        <taxon>Acari</taxon>
        <taxon>Acariformes</taxon>
        <taxon>Trombidiformes</taxon>
        <taxon>Prostigmata</taxon>
        <taxon>Anystina</taxon>
        <taxon>Parasitengona</taxon>
        <taxon>Trombiculoidea</taxon>
        <taxon>Trombiculidae</taxon>
        <taxon>Leptotrombidium</taxon>
    </lineage>
</organism>
<dbReference type="Pfam" id="PF00687">
    <property type="entry name" value="Ribosomal_L1"/>
    <property type="match status" value="1"/>
</dbReference>
<proteinExistence type="predicted"/>